<name>A0A221NZ93_9ACTN</name>
<organism evidence="3 4">
    <name type="scientific">Streptomyces pluripotens</name>
    <dbReference type="NCBI Taxonomy" id="1355015"/>
    <lineage>
        <taxon>Bacteria</taxon>
        <taxon>Bacillati</taxon>
        <taxon>Actinomycetota</taxon>
        <taxon>Actinomycetes</taxon>
        <taxon>Kitasatosporales</taxon>
        <taxon>Streptomycetaceae</taxon>
        <taxon>Streptomyces</taxon>
    </lineage>
</organism>
<dbReference type="EMBL" id="CP022433">
    <property type="protein sequence ID" value="ASN25307.1"/>
    <property type="molecule type" value="Genomic_DNA"/>
</dbReference>
<evidence type="ECO:0008006" key="5">
    <source>
        <dbReference type="Google" id="ProtNLM"/>
    </source>
</evidence>
<evidence type="ECO:0000256" key="1">
    <source>
        <dbReference type="SAM" id="MobiDB-lite"/>
    </source>
</evidence>
<feature type="region of interest" description="Disordered" evidence="1">
    <location>
        <begin position="30"/>
        <end position="96"/>
    </location>
</feature>
<dbReference type="PROSITE" id="PS51257">
    <property type="entry name" value="PROKAR_LIPOPROTEIN"/>
    <property type="match status" value="1"/>
</dbReference>
<keyword evidence="2" id="KW-0732">Signal</keyword>
<evidence type="ECO:0000313" key="4">
    <source>
        <dbReference type="Proteomes" id="UP000031501"/>
    </source>
</evidence>
<accession>A0A221NZ93</accession>
<feature type="compositionally biased region" description="Low complexity" evidence="1">
    <location>
        <begin position="76"/>
        <end position="96"/>
    </location>
</feature>
<sequence>MLSSRRRIVIVPVSALVLASAALTACTARGESGQAGSGAPSTSVTASAPVSARASASTPPGTTASGAAPGGGTGRGQASAPADTSAPTGATTPAGAARWAGTKQFVQISKAWISGGRTYLSVRTAQKVAVTGPYEAWHIMPGQGPYATVSMAADGRVLLSAPLGDDSQPVSYSQAEFVRRLTAESSLIRPALGYDLSFDGTGRVSRVQSLYTP</sequence>
<dbReference type="KEGG" id="splu:LK06_015045"/>
<evidence type="ECO:0000256" key="2">
    <source>
        <dbReference type="SAM" id="SignalP"/>
    </source>
</evidence>
<dbReference type="STRING" id="1355015.LK06_015045"/>
<dbReference type="Proteomes" id="UP000031501">
    <property type="component" value="Chromosome"/>
</dbReference>
<feature type="signal peptide" evidence="2">
    <location>
        <begin position="1"/>
        <end position="24"/>
    </location>
</feature>
<dbReference type="AlphaFoldDB" id="A0A221NZ93"/>
<proteinExistence type="predicted"/>
<reference evidence="3 4" key="1">
    <citation type="submission" date="2017-07" db="EMBL/GenBank/DDBJ databases">
        <title>Genome sequence of Streptomyces pluripotens MUSC 137T.</title>
        <authorList>
            <person name="Ser H.-L."/>
            <person name="Lee L.-H."/>
        </authorList>
    </citation>
    <scope>NUCLEOTIDE SEQUENCE [LARGE SCALE GENOMIC DNA]</scope>
    <source>
        <strain evidence="3 4">MUSC 137</strain>
    </source>
</reference>
<evidence type="ECO:0000313" key="3">
    <source>
        <dbReference type="EMBL" id="ASN25307.1"/>
    </source>
</evidence>
<keyword evidence="4" id="KW-1185">Reference proteome</keyword>
<feature type="chain" id="PRO_5039641409" description="Lipoprotein" evidence="2">
    <location>
        <begin position="25"/>
        <end position="213"/>
    </location>
</feature>
<gene>
    <name evidence="3" type="ORF">LK07_16180</name>
</gene>
<dbReference type="RefSeq" id="WP_039653523.1">
    <property type="nucleotide sequence ID" value="NZ_CP021080.1"/>
</dbReference>
<protein>
    <recommendedName>
        <fullName evidence="5">Lipoprotein</fullName>
    </recommendedName>
</protein>
<feature type="compositionally biased region" description="Low complexity" evidence="1">
    <location>
        <begin position="37"/>
        <end position="67"/>
    </location>
</feature>
<dbReference type="OrthoDB" id="4328775at2"/>